<evidence type="ECO:0000313" key="1">
    <source>
        <dbReference type="EMBL" id="JAH76829.1"/>
    </source>
</evidence>
<dbReference type="EMBL" id="GBXM01032630">
    <property type="protein sequence ID" value="JAH75947.1"/>
    <property type="molecule type" value="Transcribed_RNA"/>
</dbReference>
<sequence length="14" mass="1718">MPESQLLSVCLWRR</sequence>
<organism evidence="1">
    <name type="scientific">Anguilla anguilla</name>
    <name type="common">European freshwater eel</name>
    <name type="synonym">Muraena anguilla</name>
    <dbReference type="NCBI Taxonomy" id="7936"/>
    <lineage>
        <taxon>Eukaryota</taxon>
        <taxon>Metazoa</taxon>
        <taxon>Chordata</taxon>
        <taxon>Craniata</taxon>
        <taxon>Vertebrata</taxon>
        <taxon>Euteleostomi</taxon>
        <taxon>Actinopterygii</taxon>
        <taxon>Neopterygii</taxon>
        <taxon>Teleostei</taxon>
        <taxon>Anguilliformes</taxon>
        <taxon>Anguillidae</taxon>
        <taxon>Anguilla</taxon>
    </lineage>
</organism>
<protein>
    <submittedName>
        <fullName evidence="1">Uncharacterized protein</fullName>
    </submittedName>
</protein>
<dbReference type="EMBL" id="GBXM01031748">
    <property type="protein sequence ID" value="JAH76829.1"/>
    <property type="molecule type" value="Transcribed_RNA"/>
</dbReference>
<proteinExistence type="predicted"/>
<reference evidence="1" key="2">
    <citation type="journal article" date="2015" name="Fish Shellfish Immunol.">
        <title>Early steps in the European eel (Anguilla anguilla)-Vibrio vulnificus interaction in the gills: Role of the RtxA13 toxin.</title>
        <authorList>
            <person name="Callol A."/>
            <person name="Pajuelo D."/>
            <person name="Ebbesson L."/>
            <person name="Teles M."/>
            <person name="MacKenzie S."/>
            <person name="Amaro C."/>
        </authorList>
    </citation>
    <scope>NUCLEOTIDE SEQUENCE</scope>
</reference>
<reference evidence="1" key="1">
    <citation type="submission" date="2014-11" db="EMBL/GenBank/DDBJ databases">
        <authorList>
            <person name="Amaro Gonzalez C."/>
        </authorList>
    </citation>
    <scope>NUCLEOTIDE SEQUENCE</scope>
</reference>
<name>A0A0E9VFD9_ANGAN</name>
<accession>A0A0E9VFD9</accession>